<sequence>MPEIRVSLSISSDKYLAFYKGTADTVVTRAMDGRKVKFPARVLRQFLTHDGIEGEFAIQFNENNKFVGIKKLR</sequence>
<proteinExistence type="predicted"/>
<dbReference type="InterPro" id="IPR021363">
    <property type="entry name" value="DUF2835"/>
</dbReference>
<organism evidence="1 2">
    <name type="scientific">Candidatus Nitronereus thalassa</name>
    <dbReference type="NCBI Taxonomy" id="3020898"/>
    <lineage>
        <taxon>Bacteria</taxon>
        <taxon>Pseudomonadati</taxon>
        <taxon>Nitrospirota</taxon>
        <taxon>Nitrospiria</taxon>
        <taxon>Nitrospirales</taxon>
        <taxon>Nitrospiraceae</taxon>
        <taxon>Candidatus Nitronereus</taxon>
    </lineage>
</organism>
<gene>
    <name evidence="1" type="ORF">PPG34_17820</name>
</gene>
<evidence type="ECO:0000313" key="2">
    <source>
        <dbReference type="Proteomes" id="UP001250932"/>
    </source>
</evidence>
<evidence type="ECO:0000313" key="1">
    <source>
        <dbReference type="EMBL" id="MDT7044214.1"/>
    </source>
</evidence>
<protein>
    <submittedName>
        <fullName evidence="1">DUF2835 domain-containing protein</fullName>
    </submittedName>
</protein>
<dbReference type="EMBL" id="JAQOUE010000002">
    <property type="protein sequence ID" value="MDT7044214.1"/>
    <property type="molecule type" value="Genomic_DNA"/>
</dbReference>
<comment type="caution">
    <text evidence="1">The sequence shown here is derived from an EMBL/GenBank/DDBJ whole genome shotgun (WGS) entry which is preliminary data.</text>
</comment>
<dbReference type="Pfam" id="PF11197">
    <property type="entry name" value="DUF2835"/>
    <property type="match status" value="1"/>
</dbReference>
<reference evidence="1 2" key="1">
    <citation type="journal article" date="2023" name="ISME J.">
        <title>Cultivation and genomic characterization of novel and ubiquitous marine nitrite-oxidizing bacteria from the Nitrospirales.</title>
        <authorList>
            <person name="Mueller A.J."/>
            <person name="Daebeler A."/>
            <person name="Herbold C.W."/>
            <person name="Kirkegaard R.H."/>
            <person name="Daims H."/>
        </authorList>
    </citation>
    <scope>NUCLEOTIDE SEQUENCE [LARGE SCALE GENOMIC DNA]</scope>
    <source>
        <strain evidence="1 2">EB</strain>
    </source>
</reference>
<accession>A0ABU3KDF1</accession>
<keyword evidence="2" id="KW-1185">Reference proteome</keyword>
<dbReference type="RefSeq" id="WP_313834799.1">
    <property type="nucleotide sequence ID" value="NZ_JAQOUE010000002.1"/>
</dbReference>
<dbReference type="Proteomes" id="UP001250932">
    <property type="component" value="Unassembled WGS sequence"/>
</dbReference>
<name>A0ABU3KDF1_9BACT</name>